<evidence type="ECO:0000256" key="1">
    <source>
        <dbReference type="SAM" id="SignalP"/>
    </source>
</evidence>
<dbReference type="EnsemblProtists" id="EOD34313">
    <property type="protein sequence ID" value="EOD34313"/>
    <property type="gene ID" value="EMIHUDRAFT_202035"/>
</dbReference>
<organism evidence="2 3">
    <name type="scientific">Emiliania huxleyi (strain CCMP1516)</name>
    <dbReference type="NCBI Taxonomy" id="280463"/>
    <lineage>
        <taxon>Eukaryota</taxon>
        <taxon>Haptista</taxon>
        <taxon>Haptophyta</taxon>
        <taxon>Prymnesiophyceae</taxon>
        <taxon>Isochrysidales</taxon>
        <taxon>Noelaerhabdaceae</taxon>
        <taxon>Emiliania</taxon>
    </lineage>
</organism>
<accession>A0A0D3KEX8</accession>
<dbReference type="GeneID" id="17279584"/>
<evidence type="ECO:0000313" key="2">
    <source>
        <dbReference type="EnsemblProtists" id="EOD34313"/>
    </source>
</evidence>
<evidence type="ECO:0000313" key="3">
    <source>
        <dbReference type="Proteomes" id="UP000013827"/>
    </source>
</evidence>
<dbReference type="KEGG" id="ehx:EMIHUDRAFT_202035"/>
<dbReference type="RefSeq" id="XP_005786742.1">
    <property type="nucleotide sequence ID" value="XM_005786685.1"/>
</dbReference>
<sequence length="258" mass="25994">MLSLLALTAALASRSAVTPSYLRLRGGDVDTVTNGMALLQVASGTFAFMAPERNIEMYGYDKEPTKVEVAMMRYLAVGQVVLGATSVAGLEGGSKAAQAMSLSGGAASLLACAPVFEALGGPKEPLAAWIAALAVLGKATRAGKVKSVVPGTVLGGIAAAQALVAPDKTWEAYKNKLPATEMALALFSLAGGNLLANTAYVAVADKQGHKKGLCAGLALLAANCVKFAVLDATRVGFKPAGAFVWGAITAAGALALKA</sequence>
<name>A0A0D3KEX8_EMIH1</name>
<feature type="signal peptide" evidence="1">
    <location>
        <begin position="1"/>
        <end position="16"/>
    </location>
</feature>
<dbReference type="PaxDb" id="2903-EOD34313"/>
<protein>
    <submittedName>
        <fullName evidence="2">Uncharacterized protein</fullName>
    </submittedName>
</protein>
<feature type="chain" id="PRO_5044270203" evidence="1">
    <location>
        <begin position="17"/>
        <end position="258"/>
    </location>
</feature>
<reference evidence="3" key="1">
    <citation type="journal article" date="2013" name="Nature">
        <title>Pan genome of the phytoplankton Emiliania underpins its global distribution.</title>
        <authorList>
            <person name="Read B.A."/>
            <person name="Kegel J."/>
            <person name="Klute M.J."/>
            <person name="Kuo A."/>
            <person name="Lefebvre S.C."/>
            <person name="Maumus F."/>
            <person name="Mayer C."/>
            <person name="Miller J."/>
            <person name="Monier A."/>
            <person name="Salamov A."/>
            <person name="Young J."/>
            <person name="Aguilar M."/>
            <person name="Claverie J.M."/>
            <person name="Frickenhaus S."/>
            <person name="Gonzalez K."/>
            <person name="Herman E.K."/>
            <person name="Lin Y.C."/>
            <person name="Napier J."/>
            <person name="Ogata H."/>
            <person name="Sarno A.F."/>
            <person name="Shmutz J."/>
            <person name="Schroeder D."/>
            <person name="de Vargas C."/>
            <person name="Verret F."/>
            <person name="von Dassow P."/>
            <person name="Valentin K."/>
            <person name="Van de Peer Y."/>
            <person name="Wheeler G."/>
            <person name="Dacks J.B."/>
            <person name="Delwiche C.F."/>
            <person name="Dyhrman S.T."/>
            <person name="Glockner G."/>
            <person name="John U."/>
            <person name="Richards T."/>
            <person name="Worden A.Z."/>
            <person name="Zhang X."/>
            <person name="Grigoriev I.V."/>
            <person name="Allen A.E."/>
            <person name="Bidle K."/>
            <person name="Borodovsky M."/>
            <person name="Bowler C."/>
            <person name="Brownlee C."/>
            <person name="Cock J.M."/>
            <person name="Elias M."/>
            <person name="Gladyshev V.N."/>
            <person name="Groth M."/>
            <person name="Guda C."/>
            <person name="Hadaegh A."/>
            <person name="Iglesias-Rodriguez M.D."/>
            <person name="Jenkins J."/>
            <person name="Jones B.M."/>
            <person name="Lawson T."/>
            <person name="Leese F."/>
            <person name="Lindquist E."/>
            <person name="Lobanov A."/>
            <person name="Lomsadze A."/>
            <person name="Malik S.B."/>
            <person name="Marsh M.E."/>
            <person name="Mackinder L."/>
            <person name="Mock T."/>
            <person name="Mueller-Roeber B."/>
            <person name="Pagarete A."/>
            <person name="Parker M."/>
            <person name="Probert I."/>
            <person name="Quesneville H."/>
            <person name="Raines C."/>
            <person name="Rensing S.A."/>
            <person name="Riano-Pachon D.M."/>
            <person name="Richier S."/>
            <person name="Rokitta S."/>
            <person name="Shiraiwa Y."/>
            <person name="Soanes D.M."/>
            <person name="van der Giezen M."/>
            <person name="Wahlund T.M."/>
            <person name="Williams B."/>
            <person name="Wilson W."/>
            <person name="Wolfe G."/>
            <person name="Wurch L.L."/>
        </authorList>
    </citation>
    <scope>NUCLEOTIDE SEQUENCE</scope>
</reference>
<keyword evidence="1" id="KW-0732">Signal</keyword>
<keyword evidence="3" id="KW-1185">Reference proteome</keyword>
<proteinExistence type="predicted"/>
<reference evidence="2" key="2">
    <citation type="submission" date="2024-10" db="UniProtKB">
        <authorList>
            <consortium name="EnsemblProtists"/>
        </authorList>
    </citation>
    <scope>IDENTIFICATION</scope>
</reference>
<dbReference type="HOGENOM" id="CLU_1079410_0_0_1"/>
<dbReference type="Proteomes" id="UP000013827">
    <property type="component" value="Unassembled WGS sequence"/>
</dbReference>
<dbReference type="AlphaFoldDB" id="A0A0D3KEX8"/>